<dbReference type="NCBIfam" id="TIGR03121">
    <property type="entry name" value="one_C_dehyd_A"/>
    <property type="match status" value="1"/>
</dbReference>
<gene>
    <name evidence="2" type="ORF">G3446_17315</name>
</gene>
<reference evidence="2 3" key="1">
    <citation type="submission" date="2020-02" db="EMBL/GenBank/DDBJ databases">
        <title>Genome sequences of Thiorhodococcus mannitoliphagus and Thiorhodococcus minor, purple sulfur photosynthetic bacteria in the gammaproteobacterial family, Chromatiaceae.</title>
        <authorList>
            <person name="Aviles F.A."/>
            <person name="Meyer T.E."/>
            <person name="Kyndt J.A."/>
        </authorList>
    </citation>
    <scope>NUCLEOTIDE SEQUENCE [LARGE SCALE GENOMIC DNA]</scope>
    <source>
        <strain evidence="2 3">DSM 11518</strain>
    </source>
</reference>
<dbReference type="RefSeq" id="WP_164454091.1">
    <property type="nucleotide sequence ID" value="NZ_JAAIJQ010000057.1"/>
</dbReference>
<name>A0A6M0K4V4_9GAMM</name>
<dbReference type="PANTHER" id="PTHR11647:SF1">
    <property type="entry name" value="COLLAPSIN RESPONSE MEDIATOR PROTEIN"/>
    <property type="match status" value="1"/>
</dbReference>
<evidence type="ECO:0000313" key="2">
    <source>
        <dbReference type="EMBL" id="NEV63627.1"/>
    </source>
</evidence>
<comment type="caution">
    <text evidence="2">The sequence shown here is derived from an EMBL/GenBank/DDBJ whole genome shotgun (WGS) entry which is preliminary data.</text>
</comment>
<sequence>MLIKLSGGTLIDPANGIDGEVRDLYIHDGRILHEAPQGERPQKTYDLGGKLVMAGAIDLHTHIGGGKVNIARAMLPDDQRSHPRERTALTRSGGGHAAPSTLAAGYRYAEMGYTSCFEPAIIPTNARQAHMEMADTPMVDTGGYAMLGNDDLLLQLMSEGVSQEVINDYVAWTLHATQCIGIKTVNPGGISAFKFNARELDIDERHPHYPLRPRDIVRTLSRALAELGVPHPLHVHASNLGVPGNHSSTLATIEAAEGFPIHLTHIQFHAYGTEGDRKFSSAGAEIAEAVNHRKNVSIDVGQVMFGQTVTISGDTMHQHANRSHAHPRKWTCMDIECEAGCGVVPFRYKDKNFVNALQWAIGLELFLMVDDPWRVFLTTDHPNGAPFTSYPHLIRLLMDRTFRNEQLAQINPDAAAMSLLGSLERQYSLYEIAIMTRAAPARILGLADRGHLGAGARADITVYRPSDDAERMFGTPMLVFKDGQVVVEEGRITAPVKGSTQVIRPEYDRAIEQRIGKWLDRYHSIGMANFRISDEEMAEGIGSPVEIHACRPRSAA</sequence>
<dbReference type="InterPro" id="IPR032466">
    <property type="entry name" value="Metal_Hydrolase"/>
</dbReference>
<accession>A0A6M0K4V4</accession>
<dbReference type="Pfam" id="PF07969">
    <property type="entry name" value="Amidohydro_3"/>
    <property type="match status" value="1"/>
</dbReference>
<dbReference type="Gene3D" id="2.30.40.10">
    <property type="entry name" value="Urease, subunit C, domain 1"/>
    <property type="match status" value="1"/>
</dbReference>
<feature type="domain" description="Amidohydrolase 3" evidence="1">
    <location>
        <begin position="44"/>
        <end position="487"/>
    </location>
</feature>
<dbReference type="PANTHER" id="PTHR11647">
    <property type="entry name" value="HYDRANTOINASE/DIHYDROPYRIMIDINASE FAMILY MEMBER"/>
    <property type="match status" value="1"/>
</dbReference>
<dbReference type="SUPFAM" id="SSF51556">
    <property type="entry name" value="Metallo-dependent hydrolases"/>
    <property type="match status" value="1"/>
</dbReference>
<dbReference type="InterPro" id="IPR012027">
    <property type="entry name" value="Formylmethanofuran_DH_asu"/>
</dbReference>
<dbReference type="InterPro" id="IPR011059">
    <property type="entry name" value="Metal-dep_hydrolase_composite"/>
</dbReference>
<dbReference type="SUPFAM" id="SSF51338">
    <property type="entry name" value="Composite domain of metallo-dependent hydrolases"/>
    <property type="match status" value="2"/>
</dbReference>
<organism evidence="2 3">
    <name type="scientific">Thiorhodococcus minor</name>
    <dbReference type="NCBI Taxonomy" id="57489"/>
    <lineage>
        <taxon>Bacteria</taxon>
        <taxon>Pseudomonadati</taxon>
        <taxon>Pseudomonadota</taxon>
        <taxon>Gammaproteobacteria</taxon>
        <taxon>Chromatiales</taxon>
        <taxon>Chromatiaceae</taxon>
        <taxon>Thiorhodococcus</taxon>
    </lineage>
</organism>
<dbReference type="AlphaFoldDB" id="A0A6M0K4V4"/>
<proteinExistence type="predicted"/>
<dbReference type="PIRSF" id="PIRSF006453">
    <property type="entry name" value="FwdA"/>
    <property type="match status" value="1"/>
</dbReference>
<dbReference type="Proteomes" id="UP000483379">
    <property type="component" value="Unassembled WGS sequence"/>
</dbReference>
<dbReference type="EMBL" id="JAAIJQ010000057">
    <property type="protein sequence ID" value="NEV63627.1"/>
    <property type="molecule type" value="Genomic_DNA"/>
</dbReference>
<evidence type="ECO:0000313" key="3">
    <source>
        <dbReference type="Proteomes" id="UP000483379"/>
    </source>
</evidence>
<evidence type="ECO:0000259" key="1">
    <source>
        <dbReference type="Pfam" id="PF07969"/>
    </source>
</evidence>
<dbReference type="InterPro" id="IPR050378">
    <property type="entry name" value="Metallo-dep_Hydrolases_sf"/>
</dbReference>
<keyword evidence="3" id="KW-1185">Reference proteome</keyword>
<protein>
    <submittedName>
        <fullName evidence="2">Formylmethanofuran dehydrogenase subunit A</fullName>
    </submittedName>
</protein>
<dbReference type="GO" id="GO:0016810">
    <property type="term" value="F:hydrolase activity, acting on carbon-nitrogen (but not peptide) bonds"/>
    <property type="evidence" value="ECO:0007669"/>
    <property type="project" value="InterPro"/>
</dbReference>
<dbReference type="InterPro" id="IPR013108">
    <property type="entry name" value="Amidohydro_3"/>
</dbReference>